<evidence type="ECO:0000256" key="4">
    <source>
        <dbReference type="ARBA" id="ARBA00022475"/>
    </source>
</evidence>
<evidence type="ECO:0000256" key="2">
    <source>
        <dbReference type="ARBA" id="ARBA00006236"/>
    </source>
</evidence>
<reference evidence="10 11" key="1">
    <citation type="submission" date="2014-07" db="EMBL/GenBank/DDBJ databases">
        <title>Methanogenic archaea and the global carbon cycle.</title>
        <authorList>
            <person name="Henriksen J.R."/>
            <person name="Luke J."/>
            <person name="Reinhart S."/>
            <person name="Benedict M.N."/>
            <person name="Youngblut N.D."/>
            <person name="Metcalf M.E."/>
            <person name="Whitaker R.J."/>
            <person name="Metcalf W.W."/>
        </authorList>
    </citation>
    <scope>NUCLEOTIDE SEQUENCE [LARGE SCALE GENOMIC DNA]</scope>
    <source>
        <strain evidence="10 11">Wiesmoor</strain>
    </source>
</reference>
<dbReference type="InterPro" id="IPR020846">
    <property type="entry name" value="MFS_dom"/>
</dbReference>
<dbReference type="GeneID" id="24823675"/>
<feature type="transmembrane region" description="Helical" evidence="8">
    <location>
        <begin position="222"/>
        <end position="248"/>
    </location>
</feature>
<dbReference type="AlphaFoldDB" id="A0A0E3LLJ9"/>
<comment type="subcellular location">
    <subcellularLocation>
        <location evidence="1">Cell membrane</location>
        <topology evidence="1">Multi-pass membrane protein</topology>
    </subcellularLocation>
</comment>
<feature type="transmembrane region" description="Helical" evidence="8">
    <location>
        <begin position="116"/>
        <end position="133"/>
    </location>
</feature>
<dbReference type="GO" id="GO:0042910">
    <property type="term" value="F:xenobiotic transmembrane transporter activity"/>
    <property type="evidence" value="ECO:0007669"/>
    <property type="project" value="InterPro"/>
</dbReference>
<feature type="transmembrane region" description="Helical" evidence="8">
    <location>
        <begin position="287"/>
        <end position="306"/>
    </location>
</feature>
<evidence type="ECO:0000259" key="9">
    <source>
        <dbReference type="PROSITE" id="PS50850"/>
    </source>
</evidence>
<feature type="transmembrane region" description="Helical" evidence="8">
    <location>
        <begin position="374"/>
        <end position="395"/>
    </location>
</feature>
<dbReference type="HOGENOM" id="CLU_001265_47_0_2"/>
<dbReference type="Gene3D" id="1.20.1720.10">
    <property type="entry name" value="Multidrug resistance protein D"/>
    <property type="match status" value="1"/>
</dbReference>
<dbReference type="RefSeq" id="WP_011307534.1">
    <property type="nucleotide sequence ID" value="NZ_CP009526.1"/>
</dbReference>
<dbReference type="PANTHER" id="PTHR42718">
    <property type="entry name" value="MAJOR FACILITATOR SUPERFAMILY MULTIDRUG TRANSPORTER MFSC"/>
    <property type="match status" value="1"/>
</dbReference>
<dbReference type="GO" id="GO:0005886">
    <property type="term" value="C:plasma membrane"/>
    <property type="evidence" value="ECO:0007669"/>
    <property type="project" value="UniProtKB-SubCell"/>
</dbReference>
<sequence>MAFTQKTNISNNKLQKNLKLTVPLLALLSAFPPLTTDMILPALPYLAKSWNVSLSLINLNLVFFFVTYGLFLLFYGPISDRYGRRRPLLVGLAVYIVTSLLGAFVSGAPMLIGTRILQAAGAAAGSSISMAMTKDIFVGQERERILAYIAVIMGLAPMFAPIIGGWILLYLSWHWIFLMEAFMGIIAMFGVLRFPETLPEVSETPLSQVINTYGRLLLNTPYMIMVLVMSVSFFPLFSFIAGSSAIYINEFGLSEQKYSYFFAFNALAIMTGAFFCLRLIKSVNSKHLMTIGFAGVFLGGIFLLFMGQRGPWSFALPMFMVSFSLGLSRPPSNNLVLEQVDRDIGSASSLLIFTYFTFGAVSMWFISLEWADKIPVLGTTAVGCGALVLAAWFIIQKRGVKGIA</sequence>
<feature type="domain" description="Major facilitator superfamily (MFS) profile" evidence="9">
    <location>
        <begin position="21"/>
        <end position="399"/>
    </location>
</feature>
<keyword evidence="5 8" id="KW-0812">Transmembrane</keyword>
<keyword evidence="3" id="KW-0813">Transport</keyword>
<evidence type="ECO:0000256" key="5">
    <source>
        <dbReference type="ARBA" id="ARBA00022692"/>
    </source>
</evidence>
<dbReference type="KEGG" id="mbw:MSBRW_2148"/>
<feature type="transmembrane region" description="Helical" evidence="8">
    <location>
        <begin position="349"/>
        <end position="368"/>
    </location>
</feature>
<comment type="similarity">
    <text evidence="2">Belongs to the major facilitator superfamily. Bcr/CmlA family.</text>
</comment>
<dbReference type="Pfam" id="PF07690">
    <property type="entry name" value="MFS_1"/>
    <property type="match status" value="1"/>
</dbReference>
<gene>
    <name evidence="10" type="ORF">MSBRW_2148</name>
</gene>
<dbReference type="PROSITE" id="PS50850">
    <property type="entry name" value="MFS"/>
    <property type="match status" value="1"/>
</dbReference>
<dbReference type="SUPFAM" id="SSF103473">
    <property type="entry name" value="MFS general substrate transporter"/>
    <property type="match status" value="1"/>
</dbReference>
<protein>
    <submittedName>
        <fullName evidence="10">Membrane transport protein</fullName>
    </submittedName>
</protein>
<dbReference type="EMBL" id="CP009526">
    <property type="protein sequence ID" value="AKB51401.1"/>
    <property type="molecule type" value="Genomic_DNA"/>
</dbReference>
<keyword evidence="6 8" id="KW-1133">Transmembrane helix</keyword>
<evidence type="ECO:0000256" key="7">
    <source>
        <dbReference type="ARBA" id="ARBA00023136"/>
    </source>
</evidence>
<evidence type="ECO:0000313" key="11">
    <source>
        <dbReference type="Proteomes" id="UP000033038"/>
    </source>
</evidence>
<dbReference type="PATRIC" id="fig|1434109.4.peg.2765"/>
<dbReference type="Proteomes" id="UP000033038">
    <property type="component" value="Chromosome"/>
</dbReference>
<dbReference type="PANTHER" id="PTHR42718:SF46">
    <property type="entry name" value="BLR6921 PROTEIN"/>
    <property type="match status" value="1"/>
</dbReference>
<dbReference type="InterPro" id="IPR004812">
    <property type="entry name" value="Efflux_drug-R_Bcr/CmlA"/>
</dbReference>
<name>A0A0E3LLJ9_METBA</name>
<keyword evidence="4" id="KW-1003">Cell membrane</keyword>
<feature type="transmembrane region" description="Helical" evidence="8">
    <location>
        <begin position="173"/>
        <end position="192"/>
    </location>
</feature>
<evidence type="ECO:0000256" key="1">
    <source>
        <dbReference type="ARBA" id="ARBA00004651"/>
    </source>
</evidence>
<accession>A0A0E3LLJ9</accession>
<dbReference type="CDD" id="cd17320">
    <property type="entry name" value="MFS_MdfA_MDR_like"/>
    <property type="match status" value="1"/>
</dbReference>
<dbReference type="GO" id="GO:1990961">
    <property type="term" value="P:xenobiotic detoxification by transmembrane export across the plasma membrane"/>
    <property type="evidence" value="ECO:0007669"/>
    <property type="project" value="InterPro"/>
</dbReference>
<evidence type="ECO:0000256" key="8">
    <source>
        <dbReference type="SAM" id="Phobius"/>
    </source>
</evidence>
<organism evidence="10 11">
    <name type="scientific">Methanosarcina barkeri str. Wiesmoor</name>
    <dbReference type="NCBI Taxonomy" id="1434109"/>
    <lineage>
        <taxon>Archaea</taxon>
        <taxon>Methanobacteriati</taxon>
        <taxon>Methanobacteriota</taxon>
        <taxon>Stenosarchaea group</taxon>
        <taxon>Methanomicrobia</taxon>
        <taxon>Methanosarcinales</taxon>
        <taxon>Methanosarcinaceae</taxon>
        <taxon>Methanosarcina</taxon>
    </lineage>
</organism>
<keyword evidence="7 8" id="KW-0472">Membrane</keyword>
<feature type="transmembrane region" description="Helical" evidence="8">
    <location>
        <begin position="260"/>
        <end position="280"/>
    </location>
</feature>
<feature type="transmembrane region" description="Helical" evidence="8">
    <location>
        <begin position="52"/>
        <end position="76"/>
    </location>
</feature>
<proteinExistence type="inferred from homology"/>
<dbReference type="InterPro" id="IPR036259">
    <property type="entry name" value="MFS_trans_sf"/>
</dbReference>
<feature type="transmembrane region" description="Helical" evidence="8">
    <location>
        <begin position="145"/>
        <end position="167"/>
    </location>
</feature>
<dbReference type="InterPro" id="IPR011701">
    <property type="entry name" value="MFS"/>
</dbReference>
<evidence type="ECO:0000313" key="10">
    <source>
        <dbReference type="EMBL" id="AKB51401.1"/>
    </source>
</evidence>
<evidence type="ECO:0000256" key="3">
    <source>
        <dbReference type="ARBA" id="ARBA00022448"/>
    </source>
</evidence>
<feature type="transmembrane region" description="Helical" evidence="8">
    <location>
        <begin position="312"/>
        <end position="328"/>
    </location>
</feature>
<dbReference type="NCBIfam" id="TIGR00710">
    <property type="entry name" value="efflux_Bcr_CflA"/>
    <property type="match status" value="1"/>
</dbReference>
<evidence type="ECO:0000256" key="6">
    <source>
        <dbReference type="ARBA" id="ARBA00022989"/>
    </source>
</evidence>
<feature type="transmembrane region" description="Helical" evidence="8">
    <location>
        <begin position="88"/>
        <end position="110"/>
    </location>
</feature>